<evidence type="ECO:0000313" key="4">
    <source>
        <dbReference type="EMBL" id="KAK7896557.1"/>
    </source>
</evidence>
<protein>
    <recommendedName>
        <fullName evidence="6">Alpha-synuclein</fullName>
    </recommendedName>
</protein>
<dbReference type="SUPFAM" id="SSF118375">
    <property type="entry name" value="Synuclein"/>
    <property type="match status" value="1"/>
</dbReference>
<organism evidence="4 5">
    <name type="scientific">Mugilogobius chulae</name>
    <name type="common">yellowstripe goby</name>
    <dbReference type="NCBI Taxonomy" id="88201"/>
    <lineage>
        <taxon>Eukaryota</taxon>
        <taxon>Metazoa</taxon>
        <taxon>Chordata</taxon>
        <taxon>Craniata</taxon>
        <taxon>Vertebrata</taxon>
        <taxon>Euteleostomi</taxon>
        <taxon>Actinopterygii</taxon>
        <taxon>Neopterygii</taxon>
        <taxon>Teleostei</taxon>
        <taxon>Neoteleostei</taxon>
        <taxon>Acanthomorphata</taxon>
        <taxon>Gobiaria</taxon>
        <taxon>Gobiiformes</taxon>
        <taxon>Gobioidei</taxon>
        <taxon>Gobiidae</taxon>
        <taxon>Gobionellinae</taxon>
        <taxon>Mugilogobius</taxon>
    </lineage>
</organism>
<evidence type="ECO:0000256" key="1">
    <source>
        <dbReference type="ARBA" id="ARBA00009147"/>
    </source>
</evidence>
<accession>A0AAW0NBZ4</accession>
<comment type="caution">
    <text evidence="4">The sequence shown here is derived from an EMBL/GenBank/DDBJ whole genome shotgun (WGS) entry which is preliminary data.</text>
</comment>
<dbReference type="PANTHER" id="PTHR13820">
    <property type="entry name" value="SYNUCLEIN"/>
    <property type="match status" value="1"/>
</dbReference>
<dbReference type="GO" id="GO:1903136">
    <property type="term" value="F:cuprous ion binding"/>
    <property type="evidence" value="ECO:0007669"/>
    <property type="project" value="TreeGrafter"/>
</dbReference>
<evidence type="ECO:0000256" key="3">
    <source>
        <dbReference type="SAM" id="MobiDB-lite"/>
    </source>
</evidence>
<dbReference type="GO" id="GO:0043025">
    <property type="term" value="C:neuronal cell body"/>
    <property type="evidence" value="ECO:0007669"/>
    <property type="project" value="TreeGrafter"/>
</dbReference>
<proteinExistence type="inferred from homology"/>
<gene>
    <name evidence="4" type="ORF">WMY93_021882</name>
</gene>
<dbReference type="GO" id="GO:0048488">
    <property type="term" value="P:synaptic vesicle endocytosis"/>
    <property type="evidence" value="ECO:0007669"/>
    <property type="project" value="TreeGrafter"/>
</dbReference>
<dbReference type="EMBL" id="JBBPFD010000015">
    <property type="protein sequence ID" value="KAK7896557.1"/>
    <property type="molecule type" value="Genomic_DNA"/>
</dbReference>
<dbReference type="Pfam" id="PF01387">
    <property type="entry name" value="Synuclein"/>
    <property type="match status" value="1"/>
</dbReference>
<dbReference type="PANTHER" id="PTHR13820:SF5">
    <property type="entry name" value="ALPHA-SYNUCLEIN"/>
    <property type="match status" value="1"/>
</dbReference>
<evidence type="ECO:0000256" key="2">
    <source>
        <dbReference type="RuleBase" id="RU361225"/>
    </source>
</evidence>
<dbReference type="PRINTS" id="PR01211">
    <property type="entry name" value="SYNUCLEIN"/>
</dbReference>
<evidence type="ECO:0000313" key="5">
    <source>
        <dbReference type="Proteomes" id="UP001460270"/>
    </source>
</evidence>
<evidence type="ECO:0008006" key="6">
    <source>
        <dbReference type="Google" id="ProtNLM"/>
    </source>
</evidence>
<dbReference type="GO" id="GO:0005737">
    <property type="term" value="C:cytoplasm"/>
    <property type="evidence" value="ECO:0007669"/>
    <property type="project" value="TreeGrafter"/>
</dbReference>
<dbReference type="GO" id="GO:0007268">
    <property type="term" value="P:chemical synaptic transmission"/>
    <property type="evidence" value="ECO:0007669"/>
    <property type="project" value="TreeGrafter"/>
</dbReference>
<feature type="compositionally biased region" description="Acidic residues" evidence="3">
    <location>
        <begin position="214"/>
        <end position="225"/>
    </location>
</feature>
<dbReference type="InterPro" id="IPR001058">
    <property type="entry name" value="Synuclein"/>
</dbReference>
<dbReference type="GO" id="GO:0050808">
    <property type="term" value="P:synapse organization"/>
    <property type="evidence" value="ECO:0007669"/>
    <property type="project" value="TreeGrafter"/>
</dbReference>
<reference evidence="5" key="1">
    <citation type="submission" date="2024-04" db="EMBL/GenBank/DDBJ databases">
        <title>Salinicola lusitanus LLJ914,a marine bacterium isolated from the Okinawa Trough.</title>
        <authorList>
            <person name="Li J."/>
        </authorList>
    </citation>
    <scope>NUCLEOTIDE SEQUENCE [LARGE SCALE GENOMIC DNA]</scope>
</reference>
<dbReference type="Proteomes" id="UP001460270">
    <property type="component" value="Unassembled WGS sequence"/>
</dbReference>
<dbReference type="GO" id="GO:0043679">
    <property type="term" value="C:axon terminus"/>
    <property type="evidence" value="ECO:0007669"/>
    <property type="project" value="TreeGrafter"/>
</dbReference>
<feature type="region of interest" description="Disordered" evidence="3">
    <location>
        <begin position="190"/>
        <end position="225"/>
    </location>
</feature>
<comment type="similarity">
    <text evidence="1 2">Belongs to the synuclein family.</text>
</comment>
<dbReference type="Gene3D" id="1.10.287.700">
    <property type="entry name" value="Helix hairpin bin"/>
    <property type="match status" value="1"/>
</dbReference>
<name>A0AAW0NBZ4_9GOBI</name>
<keyword evidence="5" id="KW-1185">Reference proteome</keyword>
<dbReference type="AlphaFoldDB" id="A0AAW0NBZ4"/>
<sequence>MSSPRRVRNGAYLLETDRSSSITLLHRSCVQQRPYKGRRCTPEPVFSSVGTYAVDDWKRVLVWSCHSGNFLPGVEANSCASRCVSVRVRFFGANQAAMDALMKGFSKAKDGVVAAAEKTKQGVTGAAEMTKDGVMFVGTKTMDGVSTVAGKTVSGVSQVGGAMVTGVTAVAQKTVEGAGNIAAATGLVKKDPAKQEADDVAALPEVAESPVDTDTPDVTEEDSDD</sequence>